<dbReference type="GeneID" id="44135579"/>
<accession>A0A7T3AEJ5</accession>
<evidence type="ECO:0000313" key="3">
    <source>
        <dbReference type="Proteomes" id="UP000594836"/>
    </source>
</evidence>
<organism evidence="2 3">
    <name type="scientific">Sphingomonas paucimobilis</name>
    <name type="common">Pseudomonas paucimobilis</name>
    <dbReference type="NCBI Taxonomy" id="13689"/>
    <lineage>
        <taxon>Bacteria</taxon>
        <taxon>Pseudomonadati</taxon>
        <taxon>Pseudomonadota</taxon>
        <taxon>Alphaproteobacteria</taxon>
        <taxon>Sphingomonadales</taxon>
        <taxon>Sphingomonadaceae</taxon>
        <taxon>Sphingomonas</taxon>
    </lineage>
</organism>
<dbReference type="EMBL" id="CP065714">
    <property type="protein sequence ID" value="QPT11160.1"/>
    <property type="molecule type" value="Genomic_DNA"/>
</dbReference>
<feature type="region of interest" description="Disordered" evidence="1">
    <location>
        <begin position="37"/>
        <end position="56"/>
    </location>
</feature>
<evidence type="ECO:0000313" key="2">
    <source>
        <dbReference type="EMBL" id="QPT11160.1"/>
    </source>
</evidence>
<gene>
    <name evidence="2" type="ORF">I6G38_19830</name>
</gene>
<dbReference type="RefSeq" id="WP_125458962.1">
    <property type="nucleotide sequence ID" value="NZ_CP065714.1"/>
</dbReference>
<sequence>MHYVFDVIVLFARGVPIVKHTFAILIGGAAILASCTPSSQSEAPPPEVKKTSSAGLGPSAAPKNLPAFAVNELANGLIPAAPQMGRLSVRNDCIVFTMRDSDATPLWPAGSTIEQHDDALIIRVEGGASYRVPSATTIAGAFVPLNSVNMTKFSKPLPERCPSAIFAVARQ</sequence>
<geneLocation type="plasmid" evidence="2 3">
    <name>unnamed1</name>
</geneLocation>
<name>A0A7T3AEJ5_SPHPI</name>
<proteinExistence type="predicted"/>
<dbReference type="Proteomes" id="UP000594836">
    <property type="component" value="Plasmid unnamed1"/>
</dbReference>
<dbReference type="AlphaFoldDB" id="A0A7T3AEJ5"/>
<reference evidence="2 3" key="1">
    <citation type="submission" date="2020-12" db="EMBL/GenBank/DDBJ databases">
        <title>FDA dAtabase for Regulatory Grade micrObial Sequences (FDA-ARGOS): Supporting development and validation of Infectious Disease Dx tests.</title>
        <authorList>
            <person name="Sproer C."/>
            <person name="Gronow S."/>
            <person name="Severitt S."/>
            <person name="Schroder I."/>
            <person name="Tallon L."/>
            <person name="Sadzewicz L."/>
            <person name="Zhao X."/>
            <person name="Boylan J."/>
            <person name="Ott S."/>
            <person name="Bowen H."/>
            <person name="Vavikolanu K."/>
            <person name="Mehta A."/>
            <person name="Aluvathingal J."/>
            <person name="Nadendla S."/>
            <person name="Lowell S."/>
            <person name="Myers T."/>
            <person name="Yan Y."/>
            <person name="Sichtig H."/>
        </authorList>
    </citation>
    <scope>NUCLEOTIDE SEQUENCE [LARGE SCALE GENOMIC DNA]</scope>
    <source>
        <strain evidence="2 3">FDAARGOS_881</strain>
        <plasmid evidence="2 3">unnamed1</plasmid>
    </source>
</reference>
<protein>
    <submittedName>
        <fullName evidence="2">Uncharacterized protein</fullName>
    </submittedName>
</protein>
<evidence type="ECO:0000256" key="1">
    <source>
        <dbReference type="SAM" id="MobiDB-lite"/>
    </source>
</evidence>
<keyword evidence="2" id="KW-0614">Plasmid</keyword>